<dbReference type="Proteomes" id="UP000190626">
    <property type="component" value="Unassembled WGS sequence"/>
</dbReference>
<organism evidence="1 2">
    <name type="scientific">Paenibacillus ferrarius</name>
    <dbReference type="NCBI Taxonomy" id="1469647"/>
    <lineage>
        <taxon>Bacteria</taxon>
        <taxon>Bacillati</taxon>
        <taxon>Bacillota</taxon>
        <taxon>Bacilli</taxon>
        <taxon>Bacillales</taxon>
        <taxon>Paenibacillaceae</taxon>
        <taxon>Paenibacillus</taxon>
    </lineage>
</organism>
<dbReference type="EMBL" id="MBTG01000056">
    <property type="protein sequence ID" value="OPH47654.1"/>
    <property type="molecule type" value="Genomic_DNA"/>
</dbReference>
<proteinExistence type="predicted"/>
<evidence type="ECO:0000313" key="1">
    <source>
        <dbReference type="EMBL" id="OPH47654.1"/>
    </source>
</evidence>
<reference evidence="2" key="1">
    <citation type="submission" date="2016-07" db="EMBL/GenBank/DDBJ databases">
        <authorList>
            <person name="Florea S."/>
            <person name="Webb J.S."/>
            <person name="Jaromczyk J."/>
            <person name="Schardl C.L."/>
        </authorList>
    </citation>
    <scope>NUCLEOTIDE SEQUENCE [LARGE SCALE GENOMIC DNA]</scope>
    <source>
        <strain evidence="2">CY1</strain>
    </source>
</reference>
<keyword evidence="2" id="KW-1185">Reference proteome</keyword>
<accession>A0A1V4H8W2</accession>
<comment type="caution">
    <text evidence="1">The sequence shown here is derived from an EMBL/GenBank/DDBJ whole genome shotgun (WGS) entry which is preliminary data.</text>
</comment>
<dbReference type="AlphaFoldDB" id="A0A1V4H8W2"/>
<name>A0A1V4H8W2_9BACL</name>
<gene>
    <name evidence="1" type="ORF">BC351_10720</name>
</gene>
<dbReference type="RefSeq" id="WP_079420353.1">
    <property type="nucleotide sequence ID" value="NZ_MBTG01000056.1"/>
</dbReference>
<dbReference type="STRING" id="1469647.BC351_10720"/>
<sequence length="71" mass="8295">MSEELKRLISNPNLSPAEKQKLILEITAQQENAEQEEKDFDRNYKNQVLSLLQSIDDKLSVLIKQIDRKLI</sequence>
<evidence type="ECO:0000313" key="2">
    <source>
        <dbReference type="Proteomes" id="UP000190626"/>
    </source>
</evidence>
<protein>
    <submittedName>
        <fullName evidence="1">Uncharacterized protein</fullName>
    </submittedName>
</protein>